<evidence type="ECO:0000313" key="2">
    <source>
        <dbReference type="Proteomes" id="UP000024635"/>
    </source>
</evidence>
<dbReference type="EMBL" id="JARK01001342">
    <property type="protein sequence ID" value="EYC29355.1"/>
    <property type="molecule type" value="Genomic_DNA"/>
</dbReference>
<gene>
    <name evidence="1" type="primary">Acey_s0006.g2933</name>
    <name evidence="1" type="ORF">Y032_0006g2933</name>
</gene>
<sequence>MYDSKAQIFLYKHLAKSFCKVTVCLSSVPAKWSNESMKNSATDNYLSWHSAKAQTAIRTGQTTSANCEKDVLLKIIRHQRFSKFKEDTFGFNDTDHFDQTDFFREDLGNASCESYGLDGDHTSQNYQISEQILLKEPIHTGLAILPHDNVGPHPC</sequence>
<dbReference type="Proteomes" id="UP000024635">
    <property type="component" value="Unassembled WGS sequence"/>
</dbReference>
<reference evidence="2" key="1">
    <citation type="journal article" date="2015" name="Nat. Genet.">
        <title>The genome and transcriptome of the zoonotic hookworm Ancylostoma ceylanicum identify infection-specific gene families.</title>
        <authorList>
            <person name="Schwarz E.M."/>
            <person name="Hu Y."/>
            <person name="Antoshechkin I."/>
            <person name="Miller M.M."/>
            <person name="Sternberg P.W."/>
            <person name="Aroian R.V."/>
        </authorList>
    </citation>
    <scope>NUCLEOTIDE SEQUENCE</scope>
    <source>
        <strain evidence="2">HY135</strain>
    </source>
</reference>
<accession>A0A016VPL1</accession>
<dbReference type="AlphaFoldDB" id="A0A016VPL1"/>
<comment type="caution">
    <text evidence="1">The sequence shown here is derived from an EMBL/GenBank/DDBJ whole genome shotgun (WGS) entry which is preliminary data.</text>
</comment>
<name>A0A016VPL1_9BILA</name>
<evidence type="ECO:0000313" key="1">
    <source>
        <dbReference type="EMBL" id="EYC29355.1"/>
    </source>
</evidence>
<proteinExistence type="predicted"/>
<protein>
    <submittedName>
        <fullName evidence="1">Uncharacterized protein</fullName>
    </submittedName>
</protein>
<keyword evidence="2" id="KW-1185">Reference proteome</keyword>
<organism evidence="1 2">
    <name type="scientific">Ancylostoma ceylanicum</name>
    <dbReference type="NCBI Taxonomy" id="53326"/>
    <lineage>
        <taxon>Eukaryota</taxon>
        <taxon>Metazoa</taxon>
        <taxon>Ecdysozoa</taxon>
        <taxon>Nematoda</taxon>
        <taxon>Chromadorea</taxon>
        <taxon>Rhabditida</taxon>
        <taxon>Rhabditina</taxon>
        <taxon>Rhabditomorpha</taxon>
        <taxon>Strongyloidea</taxon>
        <taxon>Ancylostomatidae</taxon>
        <taxon>Ancylostomatinae</taxon>
        <taxon>Ancylostoma</taxon>
    </lineage>
</organism>